<evidence type="ECO:0000313" key="8">
    <source>
        <dbReference type="EMBL" id="AIF10022.1"/>
    </source>
</evidence>
<dbReference type="EC" id="2.1.1.98" evidence="8"/>
<dbReference type="EMBL" id="KF900879">
    <property type="protein sequence ID" value="AIF10022.1"/>
    <property type="molecule type" value="Genomic_DNA"/>
</dbReference>
<evidence type="ECO:0000256" key="3">
    <source>
        <dbReference type="ARBA" id="ARBA00022603"/>
    </source>
</evidence>
<proteinExistence type="inferred from homology"/>
<sequence>MLSFVGLGISGFESIPIEGLETISNADIVYLEQFTSPISESDLKKIQDSIKGEFKLAKRWLVEDGNEILEMSKEKNVVLLAYGDPYIATTHIELRARAIENKIKTHSIHASSSLTSMIGECGLHFYKIGRIATIMSEMKSLTTPYYVIYKNLIEGNHTVLLLEYNQDKKFFLDPKDALKGLLETEQGQARKVITESNYVIIASRIGFKDQAIVSGKISSLKETDFGQPPHTIIIPGRLHFTESDALKLFGKCVDEPFDNSEKTEKISKQMIKKYVPMVREALEEIEPLYKNQKEFEVILDNAERYIKDAEIFLGEGRDENAILSIGYADGLVDALRLAKGLEFKM</sequence>
<dbReference type="AlphaFoldDB" id="A0A075H6C7"/>
<dbReference type="PANTHER" id="PTHR10882">
    <property type="entry name" value="DIPHTHINE SYNTHASE"/>
    <property type="match status" value="1"/>
</dbReference>
<dbReference type="NCBIfam" id="TIGR00522">
    <property type="entry name" value="dph5"/>
    <property type="match status" value="1"/>
</dbReference>
<dbReference type="PANTHER" id="PTHR10882:SF0">
    <property type="entry name" value="DIPHTHINE METHYL ESTER SYNTHASE"/>
    <property type="match status" value="1"/>
</dbReference>
<dbReference type="SUPFAM" id="SSF53790">
    <property type="entry name" value="Tetrapyrrole methylase"/>
    <property type="match status" value="1"/>
</dbReference>
<dbReference type="Gene3D" id="1.20.1270.90">
    <property type="entry name" value="AF1782-like"/>
    <property type="match status" value="1"/>
</dbReference>
<dbReference type="InterPro" id="IPR004551">
    <property type="entry name" value="Dphthn_synthase"/>
</dbReference>
<evidence type="ECO:0000256" key="5">
    <source>
        <dbReference type="ARBA" id="ARBA00022691"/>
    </source>
</evidence>
<evidence type="ECO:0000256" key="4">
    <source>
        <dbReference type="ARBA" id="ARBA00022679"/>
    </source>
</evidence>
<reference evidence="8" key="1">
    <citation type="journal article" date="2014" name="Genome Biol. Evol.">
        <title>Pangenome evidence for extensive interdomain horizontal transfer affecting lineage core and shell genes in uncultured planktonic thaumarchaeota and euryarchaeota.</title>
        <authorList>
            <person name="Deschamps P."/>
            <person name="Zivanovic Y."/>
            <person name="Moreira D."/>
            <person name="Rodriguez-Valera F."/>
            <person name="Lopez-Garcia P."/>
        </authorList>
    </citation>
    <scope>NUCLEOTIDE SEQUENCE</scope>
</reference>
<dbReference type="InterPro" id="IPR035996">
    <property type="entry name" value="4pyrrol_Methylase_sf"/>
</dbReference>
<dbReference type="Gene3D" id="3.40.1010.10">
    <property type="entry name" value="Cobalt-precorrin-4 Transmethylase, Domain 1"/>
    <property type="match status" value="1"/>
</dbReference>
<protein>
    <submittedName>
        <fullName evidence="8">Diphthine synthase (DPH5)</fullName>
        <ecNumber evidence="8">2.1.1.98</ecNumber>
    </submittedName>
</protein>
<dbReference type="InterPro" id="IPR036809">
    <property type="entry name" value="AF1782-like_sf"/>
</dbReference>
<organism evidence="8">
    <name type="scientific">uncultured marine thaumarchaeote KM3_42_E08</name>
    <dbReference type="NCBI Taxonomy" id="1456148"/>
    <lineage>
        <taxon>Archaea</taxon>
        <taxon>Nitrososphaerota</taxon>
        <taxon>environmental samples</taxon>
    </lineage>
</organism>
<dbReference type="GO" id="GO:0032259">
    <property type="term" value="P:methylation"/>
    <property type="evidence" value="ECO:0007669"/>
    <property type="project" value="UniProtKB-KW"/>
</dbReference>
<dbReference type="SUPFAM" id="SSF158372">
    <property type="entry name" value="AF1782-like"/>
    <property type="match status" value="1"/>
</dbReference>
<keyword evidence="4 8" id="KW-0808">Transferase</keyword>
<keyword evidence="5" id="KW-0949">S-adenosyl-L-methionine</keyword>
<comment type="pathway">
    <text evidence="1">Protein modification; peptidyl-diphthamide biosynthesis.</text>
</comment>
<evidence type="ECO:0000256" key="2">
    <source>
        <dbReference type="ARBA" id="ARBA00006729"/>
    </source>
</evidence>
<dbReference type="InterPro" id="IPR023140">
    <property type="entry name" value="DUF357"/>
</dbReference>
<dbReference type="GO" id="GO:0004164">
    <property type="term" value="F:diphthine synthase activity"/>
    <property type="evidence" value="ECO:0007669"/>
    <property type="project" value="UniProtKB-EC"/>
</dbReference>
<evidence type="ECO:0000256" key="1">
    <source>
        <dbReference type="ARBA" id="ARBA00005156"/>
    </source>
</evidence>
<feature type="domain" description="Tetrapyrrole methylase" evidence="6">
    <location>
        <begin position="1"/>
        <end position="220"/>
    </location>
</feature>
<gene>
    <name evidence="8" type="primary">DPH5</name>
</gene>
<comment type="similarity">
    <text evidence="2">Belongs to the diphthine synthase family.</text>
</comment>
<dbReference type="Gene3D" id="3.30.950.10">
    <property type="entry name" value="Methyltransferase, Cobalt-precorrin-4 Transmethylase, Domain 2"/>
    <property type="match status" value="1"/>
</dbReference>
<dbReference type="GO" id="GO:0017183">
    <property type="term" value="P:protein histidyl modification to diphthamide"/>
    <property type="evidence" value="ECO:0007669"/>
    <property type="project" value="UniProtKB-UniPathway"/>
</dbReference>
<keyword evidence="3 8" id="KW-0489">Methyltransferase</keyword>
<dbReference type="InterPro" id="IPR000878">
    <property type="entry name" value="4pyrrol_Mease"/>
</dbReference>
<dbReference type="UniPathway" id="UPA00559"/>
<dbReference type="CDD" id="cd11647">
    <property type="entry name" value="DHP5_DphB"/>
    <property type="match status" value="1"/>
</dbReference>
<dbReference type="Pfam" id="PF00590">
    <property type="entry name" value="TP_methylase"/>
    <property type="match status" value="1"/>
</dbReference>
<dbReference type="InterPro" id="IPR014777">
    <property type="entry name" value="4pyrrole_Mease_sub1"/>
</dbReference>
<name>A0A075H6C7_9ARCH</name>
<accession>A0A075H6C7</accession>
<dbReference type="Pfam" id="PF04010">
    <property type="entry name" value="DUF357"/>
    <property type="match status" value="1"/>
</dbReference>
<feature type="domain" description="DUF357" evidence="7">
    <location>
        <begin position="273"/>
        <end position="338"/>
    </location>
</feature>
<dbReference type="InterPro" id="IPR014776">
    <property type="entry name" value="4pyrrole_Mease_sub2"/>
</dbReference>
<evidence type="ECO:0000259" key="7">
    <source>
        <dbReference type="Pfam" id="PF04010"/>
    </source>
</evidence>
<evidence type="ECO:0000259" key="6">
    <source>
        <dbReference type="Pfam" id="PF00590"/>
    </source>
</evidence>